<dbReference type="InterPro" id="IPR019079">
    <property type="entry name" value="Capsule_synth_CapA"/>
</dbReference>
<evidence type="ECO:0000256" key="1">
    <source>
        <dbReference type="ARBA" id="ARBA00005662"/>
    </source>
</evidence>
<dbReference type="SMART" id="SM00854">
    <property type="entry name" value="PGA_cap"/>
    <property type="match status" value="1"/>
</dbReference>
<dbReference type="Pfam" id="PF09587">
    <property type="entry name" value="PGA_cap"/>
    <property type="match status" value="1"/>
</dbReference>
<proteinExistence type="inferred from homology"/>
<evidence type="ECO:0000313" key="3">
    <source>
        <dbReference type="EMBL" id="MVZ61796.1"/>
    </source>
</evidence>
<comment type="similarity">
    <text evidence="1">Belongs to the CapA family.</text>
</comment>
<dbReference type="Proteomes" id="UP000435036">
    <property type="component" value="Unassembled WGS sequence"/>
</dbReference>
<protein>
    <recommendedName>
        <fullName evidence="2">Capsule synthesis protein CapA domain-containing protein</fullName>
    </recommendedName>
</protein>
<dbReference type="InterPro" id="IPR029052">
    <property type="entry name" value="Metallo-depent_PP-like"/>
</dbReference>
<dbReference type="SUPFAM" id="SSF56300">
    <property type="entry name" value="Metallo-dependent phosphatases"/>
    <property type="match status" value="1"/>
</dbReference>
<dbReference type="PANTHER" id="PTHR33393:SF13">
    <property type="entry name" value="PGA BIOSYNTHESIS PROTEIN CAPA"/>
    <property type="match status" value="1"/>
</dbReference>
<dbReference type="PANTHER" id="PTHR33393">
    <property type="entry name" value="POLYGLUTAMINE SYNTHESIS ACCESSORY PROTEIN RV0574C-RELATED"/>
    <property type="match status" value="1"/>
</dbReference>
<feature type="domain" description="Capsule synthesis protein CapA" evidence="2">
    <location>
        <begin position="8"/>
        <end position="232"/>
    </location>
</feature>
<dbReference type="InterPro" id="IPR052169">
    <property type="entry name" value="CW_Biosynth-Accessory"/>
</dbReference>
<dbReference type="CDD" id="cd07381">
    <property type="entry name" value="MPP_CapA"/>
    <property type="match status" value="1"/>
</dbReference>
<reference evidence="3 4" key="1">
    <citation type="submission" date="2019-12" db="EMBL/GenBank/DDBJ databases">
        <authorList>
            <person name="Dong K."/>
        </authorList>
    </citation>
    <scope>NUCLEOTIDE SEQUENCE [LARGE SCALE GENOMIC DNA]</scope>
    <source>
        <strain evidence="3 4">JCM 31225</strain>
    </source>
</reference>
<dbReference type="Gene3D" id="3.60.21.10">
    <property type="match status" value="1"/>
</dbReference>
<keyword evidence="4" id="KW-1185">Reference proteome</keyword>
<dbReference type="OrthoDB" id="9810906at2"/>
<organism evidence="3 4">
    <name type="scientific">Sphingobacterium humi</name>
    <dbReference type="NCBI Taxonomy" id="1796905"/>
    <lineage>
        <taxon>Bacteria</taxon>
        <taxon>Pseudomonadati</taxon>
        <taxon>Bacteroidota</taxon>
        <taxon>Sphingobacteriia</taxon>
        <taxon>Sphingobacteriales</taxon>
        <taxon>Sphingobacteriaceae</taxon>
        <taxon>Sphingobacterium</taxon>
    </lineage>
</organism>
<gene>
    <name evidence="3" type="ORF">GQF63_07185</name>
</gene>
<evidence type="ECO:0000259" key="2">
    <source>
        <dbReference type="SMART" id="SM00854"/>
    </source>
</evidence>
<accession>A0A6N8KXH3</accession>
<evidence type="ECO:0000313" key="4">
    <source>
        <dbReference type="Proteomes" id="UP000435036"/>
    </source>
</evidence>
<dbReference type="EMBL" id="WSQA01000004">
    <property type="protein sequence ID" value="MVZ61796.1"/>
    <property type="molecule type" value="Genomic_DNA"/>
</dbReference>
<dbReference type="AlphaFoldDB" id="A0A6N8KXH3"/>
<comment type="caution">
    <text evidence="3">The sequence shown here is derived from an EMBL/GenBank/DDBJ whole genome shotgun (WGS) entry which is preliminary data.</text>
</comment>
<dbReference type="RefSeq" id="WP_160368531.1">
    <property type="nucleotide sequence ID" value="NZ_WSQA01000004.1"/>
</dbReference>
<sequence>MQASQKHRFLFVGDAVLQSEPEISEELRAQLYAAEIRSCNVEAPLRGFGAPIKKTGPLVAQDPKAADWLIAAGFNLFPMANNHIYDFGPIGMLETMEAFPQDAVLGVGEEEQAYEMLVKTFDDVNYGFLAYGENGYGAINGDRGIGHAWINHARVPADIRRFKSLVDVLIVQVHAGVELLDVPIPEWRAKYRQLIDLGADVVIAHHPHVMQGIEEYKGKLICYSLGNFYFDYPSNHPQWNTGAMLTLDFQHKQRVGYDFQVIKKDGQQLSLEEESVSALWLKNLNEKLTAESYIDYVTQAAVKDWEQHHAGYYAKAFNGVSSYSLKALLKHGKRLFFNRGIDYNMLWHNQFIESNKWLVDRAIRYKFKQENPED</sequence>
<name>A0A6N8KXH3_9SPHI</name>